<organism evidence="2">
    <name type="scientific">Psilocybe cubensis</name>
    <name type="common">Psychedelic mushroom</name>
    <name type="synonym">Stropharia cubensis</name>
    <dbReference type="NCBI Taxonomy" id="181762"/>
    <lineage>
        <taxon>Eukaryota</taxon>
        <taxon>Fungi</taxon>
        <taxon>Dikarya</taxon>
        <taxon>Basidiomycota</taxon>
        <taxon>Agaricomycotina</taxon>
        <taxon>Agaricomycetes</taxon>
        <taxon>Agaricomycetidae</taxon>
        <taxon>Agaricales</taxon>
        <taxon>Agaricineae</taxon>
        <taxon>Strophariaceae</taxon>
        <taxon>Psilocybe</taxon>
    </lineage>
</organism>
<feature type="compositionally biased region" description="Acidic residues" evidence="1">
    <location>
        <begin position="113"/>
        <end position="124"/>
    </location>
</feature>
<accession>A0A8H8CMC9</accession>
<protein>
    <submittedName>
        <fullName evidence="2">Uncharacterized protein</fullName>
    </submittedName>
</protein>
<comment type="caution">
    <text evidence="2">The sequence shown here is derived from an EMBL/GenBank/DDBJ whole genome shotgun (WGS) entry which is preliminary data.</text>
</comment>
<feature type="compositionally biased region" description="Polar residues" evidence="1">
    <location>
        <begin position="171"/>
        <end position="191"/>
    </location>
</feature>
<proteinExistence type="predicted"/>
<feature type="region of interest" description="Disordered" evidence="1">
    <location>
        <begin position="91"/>
        <end position="216"/>
    </location>
</feature>
<reference evidence="2" key="1">
    <citation type="submission" date="2021-02" db="EMBL/GenBank/DDBJ databases">
        <title>Psilocybe cubensis genome.</title>
        <authorList>
            <person name="Mckernan K.J."/>
            <person name="Crawford S."/>
            <person name="Trippe A."/>
            <person name="Kane L.T."/>
            <person name="Mclaughlin S."/>
        </authorList>
    </citation>
    <scope>NUCLEOTIDE SEQUENCE [LARGE SCALE GENOMIC DNA]</scope>
    <source>
        <strain evidence="2">MGC-MH-2018</strain>
    </source>
</reference>
<dbReference type="OrthoDB" id="8922241at2759"/>
<evidence type="ECO:0000256" key="1">
    <source>
        <dbReference type="SAM" id="MobiDB-lite"/>
    </source>
</evidence>
<feature type="compositionally biased region" description="Low complexity" evidence="1">
    <location>
        <begin position="133"/>
        <end position="143"/>
    </location>
</feature>
<sequence length="342" mass="38373">MANFFYVDDELPYDLLPLNTFYTSNNISDDSSTSSEFCTPEGLNLPLSLPNINALDSYAYSSFGSSCGIAPQALHEPLDKDELHPLLLAPQEEEPVREENEDEDTSSVYADSNDNEATYDDDYVEFVKPRPSKAPASVAPSSALKRRRSSAFPPLDFVEEERPAKRLARTAPSSPTQTKQQASTHAKSLSPTPHKPRNYTRRGQPSPRNIQLKERTPLSKSSIVALNFVCPQRVNGCRYHSKSKRLSDFTRHLATHQYMVLNKAKNPICIGVRLSDAHMFGLKGPRLQDVYTIEEDHGAELWVGGCRKSFSRSDALRRHFKRDCKDKDDPICVCYGASTRKA</sequence>
<evidence type="ECO:0000313" key="2">
    <source>
        <dbReference type="EMBL" id="KAG5170751.1"/>
    </source>
</evidence>
<feature type="compositionally biased region" description="Acidic residues" evidence="1">
    <location>
        <begin position="91"/>
        <end position="105"/>
    </location>
</feature>
<gene>
    <name evidence="2" type="ORF">JR316_005142</name>
</gene>
<name>A0A8H8CMC9_PSICU</name>
<dbReference type="AlphaFoldDB" id="A0A8H8CMC9"/>
<dbReference type="EMBL" id="JAFIQS010000004">
    <property type="protein sequence ID" value="KAG5170751.1"/>
    <property type="molecule type" value="Genomic_DNA"/>
</dbReference>